<gene>
    <name evidence="2" type="ORF">SLEP1_g2991</name>
</gene>
<name>A0AAV5HUS9_9ROSI</name>
<dbReference type="GO" id="GO:0003676">
    <property type="term" value="F:nucleic acid binding"/>
    <property type="evidence" value="ECO:0007669"/>
    <property type="project" value="InterPro"/>
</dbReference>
<reference evidence="2 3" key="1">
    <citation type="journal article" date="2021" name="Commun. Biol.">
        <title>The genome of Shorea leprosula (Dipterocarpaceae) highlights the ecological relevance of drought in aseasonal tropical rainforests.</title>
        <authorList>
            <person name="Ng K.K.S."/>
            <person name="Kobayashi M.J."/>
            <person name="Fawcett J.A."/>
            <person name="Hatakeyama M."/>
            <person name="Paape T."/>
            <person name="Ng C.H."/>
            <person name="Ang C.C."/>
            <person name="Tnah L.H."/>
            <person name="Lee C.T."/>
            <person name="Nishiyama T."/>
            <person name="Sese J."/>
            <person name="O'Brien M.J."/>
            <person name="Copetti D."/>
            <person name="Mohd Noor M.I."/>
            <person name="Ong R.C."/>
            <person name="Putra M."/>
            <person name="Sireger I.Z."/>
            <person name="Indrioko S."/>
            <person name="Kosugi Y."/>
            <person name="Izuno A."/>
            <person name="Isagi Y."/>
            <person name="Lee S.L."/>
            <person name="Shimizu K.K."/>
        </authorList>
    </citation>
    <scope>NUCLEOTIDE SEQUENCE [LARGE SCALE GENOMIC DNA]</scope>
    <source>
        <strain evidence="2">214</strain>
    </source>
</reference>
<dbReference type="InterPro" id="IPR050951">
    <property type="entry name" value="Retrovirus_Pol_polyprotein"/>
</dbReference>
<dbReference type="Pfam" id="PF24626">
    <property type="entry name" value="SH3_Tf2-1"/>
    <property type="match status" value="1"/>
</dbReference>
<protein>
    <recommendedName>
        <fullName evidence="1">Tf2-1-like SH3-like domain-containing protein</fullName>
    </recommendedName>
</protein>
<dbReference type="EMBL" id="BPVZ01000003">
    <property type="protein sequence ID" value="GKU88765.1"/>
    <property type="molecule type" value="Genomic_DNA"/>
</dbReference>
<sequence length="199" mass="22268">MAHPQTDRQTESMNCTLGNMICGICGDRPRQWDFALAQAEFAYNSAVHSATGRSPFSRVYQKVPNHAVGLVKLPGVRGISTAAANLAGQIQEVQAEVKAKLEATNSKYKQATDVHRKDKAFAVMVFLRKERCPAGTYNKLLPRKYGPYKILKKINNNAYVHCDSEEQNVDILTKSLPKPRFEKLREKLGITKANTKEEC</sequence>
<dbReference type="InterPro" id="IPR012337">
    <property type="entry name" value="RNaseH-like_sf"/>
</dbReference>
<feature type="domain" description="Tf2-1-like SH3-like" evidence="1">
    <location>
        <begin position="123"/>
        <end position="159"/>
    </location>
</feature>
<organism evidence="2 3">
    <name type="scientific">Rubroshorea leprosula</name>
    <dbReference type="NCBI Taxonomy" id="152421"/>
    <lineage>
        <taxon>Eukaryota</taxon>
        <taxon>Viridiplantae</taxon>
        <taxon>Streptophyta</taxon>
        <taxon>Embryophyta</taxon>
        <taxon>Tracheophyta</taxon>
        <taxon>Spermatophyta</taxon>
        <taxon>Magnoliopsida</taxon>
        <taxon>eudicotyledons</taxon>
        <taxon>Gunneridae</taxon>
        <taxon>Pentapetalae</taxon>
        <taxon>rosids</taxon>
        <taxon>malvids</taxon>
        <taxon>Malvales</taxon>
        <taxon>Dipterocarpaceae</taxon>
        <taxon>Rubroshorea</taxon>
    </lineage>
</organism>
<dbReference type="PANTHER" id="PTHR37984">
    <property type="entry name" value="PROTEIN CBG26694"/>
    <property type="match status" value="1"/>
</dbReference>
<dbReference type="SUPFAM" id="SSF53098">
    <property type="entry name" value="Ribonuclease H-like"/>
    <property type="match status" value="1"/>
</dbReference>
<dbReference type="Gene3D" id="3.30.420.10">
    <property type="entry name" value="Ribonuclease H-like superfamily/Ribonuclease H"/>
    <property type="match status" value="1"/>
</dbReference>
<evidence type="ECO:0000313" key="2">
    <source>
        <dbReference type="EMBL" id="GKU88765.1"/>
    </source>
</evidence>
<proteinExistence type="predicted"/>
<comment type="caution">
    <text evidence="2">The sequence shown here is derived from an EMBL/GenBank/DDBJ whole genome shotgun (WGS) entry which is preliminary data.</text>
</comment>
<dbReference type="InterPro" id="IPR056924">
    <property type="entry name" value="SH3_Tf2-1"/>
</dbReference>
<keyword evidence="3" id="KW-1185">Reference proteome</keyword>
<evidence type="ECO:0000259" key="1">
    <source>
        <dbReference type="Pfam" id="PF24626"/>
    </source>
</evidence>
<dbReference type="AlphaFoldDB" id="A0AAV5HUS9"/>
<dbReference type="InterPro" id="IPR036397">
    <property type="entry name" value="RNaseH_sf"/>
</dbReference>
<evidence type="ECO:0000313" key="3">
    <source>
        <dbReference type="Proteomes" id="UP001054252"/>
    </source>
</evidence>
<dbReference type="Proteomes" id="UP001054252">
    <property type="component" value="Unassembled WGS sequence"/>
</dbReference>
<accession>A0AAV5HUS9</accession>
<dbReference type="PANTHER" id="PTHR37984:SF5">
    <property type="entry name" value="PROTEIN NYNRIN-LIKE"/>
    <property type="match status" value="1"/>
</dbReference>